<feature type="non-terminal residue" evidence="1">
    <location>
        <position position="1"/>
    </location>
</feature>
<organism evidence="1">
    <name type="scientific">marine sediment metagenome</name>
    <dbReference type="NCBI Taxonomy" id="412755"/>
    <lineage>
        <taxon>unclassified sequences</taxon>
        <taxon>metagenomes</taxon>
        <taxon>ecological metagenomes</taxon>
    </lineage>
</organism>
<gene>
    <name evidence="1" type="ORF">S01H1_69665</name>
</gene>
<comment type="caution">
    <text evidence="1">The sequence shown here is derived from an EMBL/GenBank/DDBJ whole genome shotgun (WGS) entry which is preliminary data.</text>
</comment>
<reference evidence="1" key="1">
    <citation type="journal article" date="2014" name="Front. Microbiol.">
        <title>High frequency of phylogenetically diverse reductive dehalogenase-homologous genes in deep subseafloor sedimentary metagenomes.</title>
        <authorList>
            <person name="Kawai M."/>
            <person name="Futagami T."/>
            <person name="Toyoda A."/>
            <person name="Takaki Y."/>
            <person name="Nishi S."/>
            <person name="Hori S."/>
            <person name="Arai W."/>
            <person name="Tsubouchi T."/>
            <person name="Morono Y."/>
            <person name="Uchiyama I."/>
            <person name="Ito T."/>
            <person name="Fujiyama A."/>
            <person name="Inagaki F."/>
            <person name="Takami H."/>
        </authorList>
    </citation>
    <scope>NUCLEOTIDE SEQUENCE</scope>
    <source>
        <strain evidence="1">Expedition CK06-06</strain>
    </source>
</reference>
<accession>X0XUY0</accession>
<evidence type="ECO:0000313" key="1">
    <source>
        <dbReference type="EMBL" id="GAG28611.1"/>
    </source>
</evidence>
<dbReference type="EMBL" id="BARS01046267">
    <property type="protein sequence ID" value="GAG28611.1"/>
    <property type="molecule type" value="Genomic_DNA"/>
</dbReference>
<sequence>YFVRMRYAPNAEAVFAEEREDRRQPVTEEVILDGQIVHIQHSLFDMGEVENLFDEDTFTMVRTYEANPALINITFPEPRSVTGITITTGSMDFTLTVRLFTDEQAEPITYNQTYNDQPEDPTVDLSFGHEPIKALKLEVEILGFMFNKWAKIHIRELTLR</sequence>
<protein>
    <submittedName>
        <fullName evidence="1">Uncharacterized protein</fullName>
    </submittedName>
</protein>
<proteinExistence type="predicted"/>
<dbReference type="AlphaFoldDB" id="X0XUY0"/>
<name>X0XUY0_9ZZZZ</name>